<protein>
    <recommendedName>
        <fullName evidence="3">Bacterial repeat domain-containing protein</fullName>
    </recommendedName>
</protein>
<feature type="chain" id="PRO_5028978382" description="Bacterial repeat domain-containing protein" evidence="2">
    <location>
        <begin position="30"/>
        <end position="593"/>
    </location>
</feature>
<feature type="signal peptide" evidence="2">
    <location>
        <begin position="1"/>
        <end position="29"/>
    </location>
</feature>
<dbReference type="RefSeq" id="WP_249321323.1">
    <property type="nucleotide sequence ID" value="NZ_CP060632.1"/>
</dbReference>
<feature type="region of interest" description="Disordered" evidence="1">
    <location>
        <begin position="517"/>
        <end position="564"/>
    </location>
</feature>
<feature type="compositionally biased region" description="Basic and acidic residues" evidence="1">
    <location>
        <begin position="535"/>
        <end position="545"/>
    </location>
</feature>
<feature type="domain" description="Bacterial repeat" evidence="3">
    <location>
        <begin position="313"/>
        <end position="371"/>
    </location>
</feature>
<dbReference type="KEGG" id="wcp:H9Q76_13595"/>
<evidence type="ECO:0000313" key="5">
    <source>
        <dbReference type="Proteomes" id="UP000515819"/>
    </source>
</evidence>
<gene>
    <name evidence="4" type="ORF">H9Q76_13595</name>
</gene>
<sequence length="593" mass="64067">MRKKTGIFLSVWLCISMLLLLLVSTPVHAAETNTVTLNFIGASVDGGKAVVDVVEGCKAKITLCTKDAWDGYKDCSISGNGMQVDLLENEYYLKVGISLEASSIEELPGMPSISSSDIRVYINETSYNIDSNSYIKLDPNEFSGNLNIKVEYEPAPPKPAYPDDIQITASCDGVGMEISLNGERIGKESKEIQGTGKGYASGEIYNLIQIQLAFGDGNIGTVTVNGKPINLPEGTEDRVEFTVAPASAYKIEVTKRLTVMKRVIVWESDNANNTSLKENELLKHGSIAIIGIKDADGTPVELKDIDQSASHGYGSIVPGSEITLRVAPEYGYQLDSITINGQSLTPSADTSTYTYTMPDANVHICGIFTKKEDQTELKTDKVKNALIQLAENEITSGNSRLTIKDAVLTQQQQEAFEKAAGDYQIVGYFDIKLAQILYKNSAADLWVNDIAALKNPAKVSLQLGADLEVEGNDLIVIHENSDGTYEVIPASFDSATKTVMFQTKGFSNYAVAYKKSETTTEDSTKETTTESTTEDPSKTTTKDTTEATTSGTTEATKDAVTASPKTGDDMNLPVLCVLMLVSGMGCLYAGKKR</sequence>
<dbReference type="InterPro" id="IPR044060">
    <property type="entry name" value="Bacterial_rp_domain"/>
</dbReference>
<dbReference type="Proteomes" id="UP000515819">
    <property type="component" value="Chromosome"/>
</dbReference>
<proteinExistence type="predicted"/>
<accession>A0A7G9FMD6</accession>
<dbReference type="Pfam" id="PF18998">
    <property type="entry name" value="Flg_new_2"/>
    <property type="match status" value="1"/>
</dbReference>
<dbReference type="AlphaFoldDB" id="A0A7G9FMD6"/>
<keyword evidence="2" id="KW-0732">Signal</keyword>
<evidence type="ECO:0000256" key="1">
    <source>
        <dbReference type="SAM" id="MobiDB-lite"/>
    </source>
</evidence>
<evidence type="ECO:0000259" key="3">
    <source>
        <dbReference type="Pfam" id="PF18998"/>
    </source>
</evidence>
<dbReference type="EMBL" id="CP060632">
    <property type="protein sequence ID" value="QNL99717.1"/>
    <property type="molecule type" value="Genomic_DNA"/>
</dbReference>
<keyword evidence="5" id="KW-1185">Reference proteome</keyword>
<name>A0A7G9FMD6_9FIRM</name>
<organism evidence="4 5">
    <name type="scientific">Wujia chipingensis</name>
    <dbReference type="NCBI Taxonomy" id="2763670"/>
    <lineage>
        <taxon>Bacteria</taxon>
        <taxon>Bacillati</taxon>
        <taxon>Bacillota</taxon>
        <taxon>Clostridia</taxon>
        <taxon>Lachnospirales</taxon>
        <taxon>Lachnospiraceae</taxon>
        <taxon>Wujia</taxon>
    </lineage>
</organism>
<feature type="compositionally biased region" description="Basic and acidic residues" evidence="1">
    <location>
        <begin position="517"/>
        <end position="528"/>
    </location>
</feature>
<evidence type="ECO:0000256" key="2">
    <source>
        <dbReference type="SAM" id="SignalP"/>
    </source>
</evidence>
<evidence type="ECO:0000313" key="4">
    <source>
        <dbReference type="EMBL" id="QNL99717.1"/>
    </source>
</evidence>
<reference evidence="4 5" key="1">
    <citation type="submission" date="2020-08" db="EMBL/GenBank/DDBJ databases">
        <authorList>
            <person name="Liu C."/>
            <person name="Sun Q."/>
        </authorList>
    </citation>
    <scope>NUCLEOTIDE SEQUENCE [LARGE SCALE GENOMIC DNA]</scope>
    <source>
        <strain evidence="4 5">NSJ-4</strain>
    </source>
</reference>